<dbReference type="InterPro" id="IPR013083">
    <property type="entry name" value="Znf_RING/FYVE/PHD"/>
</dbReference>
<keyword evidence="12" id="KW-0862">Zinc</keyword>
<dbReference type="GO" id="GO:0005634">
    <property type="term" value="C:nucleus"/>
    <property type="evidence" value="ECO:0007669"/>
    <property type="project" value="UniProtKB-SubCell"/>
</dbReference>
<evidence type="ECO:0000256" key="14">
    <source>
        <dbReference type="ARBA" id="ARBA00023204"/>
    </source>
</evidence>
<reference evidence="22" key="1">
    <citation type="journal article" date="2020" name="Nat. Commun.">
        <title>Large-scale genome sequencing of mycorrhizal fungi provides insights into the early evolution of symbiotic traits.</title>
        <authorList>
            <person name="Miyauchi S."/>
            <person name="Kiss E."/>
            <person name="Kuo A."/>
            <person name="Drula E."/>
            <person name="Kohler A."/>
            <person name="Sanchez-Garcia M."/>
            <person name="Morin E."/>
            <person name="Andreopoulos B."/>
            <person name="Barry K.W."/>
            <person name="Bonito G."/>
            <person name="Buee M."/>
            <person name="Carver A."/>
            <person name="Chen C."/>
            <person name="Cichocki N."/>
            <person name="Clum A."/>
            <person name="Culley D."/>
            <person name="Crous P.W."/>
            <person name="Fauchery L."/>
            <person name="Girlanda M."/>
            <person name="Hayes R.D."/>
            <person name="Keri Z."/>
            <person name="LaButti K."/>
            <person name="Lipzen A."/>
            <person name="Lombard V."/>
            <person name="Magnuson J."/>
            <person name="Maillard F."/>
            <person name="Murat C."/>
            <person name="Nolan M."/>
            <person name="Ohm R.A."/>
            <person name="Pangilinan J."/>
            <person name="Pereira M.F."/>
            <person name="Perotto S."/>
            <person name="Peter M."/>
            <person name="Pfister S."/>
            <person name="Riley R."/>
            <person name="Sitrit Y."/>
            <person name="Stielow J.B."/>
            <person name="Szollosi G."/>
            <person name="Zifcakova L."/>
            <person name="Stursova M."/>
            <person name="Spatafora J.W."/>
            <person name="Tedersoo L."/>
            <person name="Vaario L.M."/>
            <person name="Yamada A."/>
            <person name="Yan M."/>
            <person name="Wang P."/>
            <person name="Xu J."/>
            <person name="Bruns T."/>
            <person name="Baldrian P."/>
            <person name="Vilgalys R."/>
            <person name="Dunand C."/>
            <person name="Henrissat B."/>
            <person name="Grigoriev I.V."/>
            <person name="Hibbett D."/>
            <person name="Nagy L.G."/>
            <person name="Martin F.M."/>
        </authorList>
    </citation>
    <scope>NUCLEOTIDE SEQUENCE</scope>
    <source>
        <strain evidence="22">UP504</strain>
    </source>
</reference>
<dbReference type="GO" id="GO:0008270">
    <property type="term" value="F:zinc ion binding"/>
    <property type="evidence" value="ECO:0007669"/>
    <property type="project" value="UniProtKB-KW"/>
</dbReference>
<dbReference type="PROSITE" id="PS00518">
    <property type="entry name" value="ZF_RING_1"/>
    <property type="match status" value="1"/>
</dbReference>
<evidence type="ECO:0000313" key="22">
    <source>
        <dbReference type="EMBL" id="KAF9505806.1"/>
    </source>
</evidence>
<comment type="pathway">
    <text evidence="3">Protein modification; protein ubiquitination.</text>
</comment>
<evidence type="ECO:0000256" key="1">
    <source>
        <dbReference type="ARBA" id="ARBA00000900"/>
    </source>
</evidence>
<evidence type="ECO:0000256" key="9">
    <source>
        <dbReference type="ARBA" id="ARBA00022763"/>
    </source>
</evidence>
<keyword evidence="13" id="KW-0238">DNA-binding</keyword>
<dbReference type="SUPFAM" id="SSF57850">
    <property type="entry name" value="RING/U-box"/>
    <property type="match status" value="1"/>
</dbReference>
<evidence type="ECO:0000256" key="3">
    <source>
        <dbReference type="ARBA" id="ARBA00004906"/>
    </source>
</evidence>
<keyword evidence="11" id="KW-0833">Ubl conjugation pathway</keyword>
<evidence type="ECO:0000313" key="23">
    <source>
        <dbReference type="Proteomes" id="UP000886523"/>
    </source>
</evidence>
<keyword evidence="8" id="KW-0479">Metal-binding</keyword>
<organism evidence="22 23">
    <name type="scientific">Hydnum rufescens UP504</name>
    <dbReference type="NCBI Taxonomy" id="1448309"/>
    <lineage>
        <taxon>Eukaryota</taxon>
        <taxon>Fungi</taxon>
        <taxon>Dikarya</taxon>
        <taxon>Basidiomycota</taxon>
        <taxon>Agaricomycotina</taxon>
        <taxon>Agaricomycetes</taxon>
        <taxon>Cantharellales</taxon>
        <taxon>Hydnaceae</taxon>
        <taxon>Hydnum</taxon>
    </lineage>
</organism>
<evidence type="ECO:0000256" key="7">
    <source>
        <dbReference type="ARBA" id="ARBA00022679"/>
    </source>
</evidence>
<keyword evidence="7" id="KW-0808">Transferase</keyword>
<dbReference type="InterPro" id="IPR006642">
    <property type="entry name" value="Rad18_UBZ4"/>
</dbReference>
<feature type="region of interest" description="Disordered" evidence="20">
    <location>
        <begin position="255"/>
        <end position="281"/>
    </location>
</feature>
<proteinExistence type="inferred from homology"/>
<dbReference type="PANTHER" id="PTHR14134:SF2">
    <property type="entry name" value="E3 UBIQUITIN-PROTEIN LIGASE RAD18"/>
    <property type="match status" value="1"/>
</dbReference>
<dbReference type="AlphaFoldDB" id="A0A9P6DJX4"/>
<evidence type="ECO:0000256" key="15">
    <source>
        <dbReference type="ARBA" id="ARBA00023242"/>
    </source>
</evidence>
<sequence length="307" mass="33679">MEELALPDVADPTDFELSELQAVDTVIRCPMCKEFFEGPVLLSQCGHTFCSLCIRGYLPSKSECPVCRHSTSESSLVRNSTLEDIIYAYQAARPVLLSILKENSDLKHHMYTCERNGGQLDVDATPRNSKKRKRIDMGDGVHGSDLLSDDKDCRNGPFKACSTPAPVSKSRRMSSPAAYDPSLRSDTGRSGKVKIIVSDSEPGDVSELDPLVSCPICGVTLRNSLVNPHIDRGCADPSTKRKEVQAWGDVFGGSAISNKSNGKDKGKIKKKEAMDEAGAMEQRVPIPKVTWHLTKEKTVREMLSDYG</sequence>
<dbReference type="GO" id="GO:0006301">
    <property type="term" value="P:DNA damage tolerance"/>
    <property type="evidence" value="ECO:0007669"/>
    <property type="project" value="InterPro"/>
</dbReference>
<evidence type="ECO:0000256" key="11">
    <source>
        <dbReference type="ARBA" id="ARBA00022786"/>
    </source>
</evidence>
<dbReference type="SMART" id="SM00184">
    <property type="entry name" value="RING"/>
    <property type="match status" value="1"/>
</dbReference>
<dbReference type="PANTHER" id="PTHR14134">
    <property type="entry name" value="E3 UBIQUITIN-PROTEIN LIGASE RAD18"/>
    <property type="match status" value="1"/>
</dbReference>
<dbReference type="FunFam" id="3.30.40.10:FF:000172">
    <property type="entry name" value="E3 ubiquitin-protein ligase RAD18"/>
    <property type="match status" value="1"/>
</dbReference>
<feature type="region of interest" description="Disordered" evidence="20">
    <location>
        <begin position="119"/>
        <end position="191"/>
    </location>
</feature>
<dbReference type="GO" id="GO:0061630">
    <property type="term" value="F:ubiquitin protein ligase activity"/>
    <property type="evidence" value="ECO:0007669"/>
    <property type="project" value="UniProtKB-EC"/>
</dbReference>
<comment type="caution">
    <text evidence="22">The sequence shown here is derived from an EMBL/GenBank/DDBJ whole genome shotgun (WGS) entry which is preliminary data.</text>
</comment>
<dbReference type="EC" id="2.3.2.27" evidence="5"/>
<dbReference type="Pfam" id="PF13923">
    <property type="entry name" value="zf-C3HC4_2"/>
    <property type="match status" value="1"/>
</dbReference>
<dbReference type="SMART" id="SM00734">
    <property type="entry name" value="ZnF_Rad18"/>
    <property type="match status" value="1"/>
</dbReference>
<dbReference type="GO" id="GO:0006281">
    <property type="term" value="P:DNA repair"/>
    <property type="evidence" value="ECO:0007669"/>
    <property type="project" value="UniProtKB-KW"/>
</dbReference>
<dbReference type="GO" id="GO:0006513">
    <property type="term" value="P:protein monoubiquitination"/>
    <property type="evidence" value="ECO:0007669"/>
    <property type="project" value="InterPro"/>
</dbReference>
<evidence type="ECO:0000256" key="17">
    <source>
        <dbReference type="ARBA" id="ARBA00074353"/>
    </source>
</evidence>
<dbReference type="Proteomes" id="UP000886523">
    <property type="component" value="Unassembled WGS sequence"/>
</dbReference>
<keyword evidence="9" id="KW-0227">DNA damage</keyword>
<evidence type="ECO:0000256" key="18">
    <source>
        <dbReference type="ARBA" id="ARBA00082369"/>
    </source>
</evidence>
<evidence type="ECO:0000256" key="13">
    <source>
        <dbReference type="ARBA" id="ARBA00023125"/>
    </source>
</evidence>
<evidence type="ECO:0000256" key="16">
    <source>
        <dbReference type="ARBA" id="ARBA00031783"/>
    </source>
</evidence>
<feature type="domain" description="RING-type" evidence="21">
    <location>
        <begin position="29"/>
        <end position="68"/>
    </location>
</feature>
<comment type="subcellular location">
    <subcellularLocation>
        <location evidence="2">Nucleus</location>
    </subcellularLocation>
</comment>
<dbReference type="OrthoDB" id="9049620at2759"/>
<evidence type="ECO:0000256" key="19">
    <source>
        <dbReference type="PROSITE-ProRule" id="PRU00175"/>
    </source>
</evidence>
<dbReference type="InterPro" id="IPR001841">
    <property type="entry name" value="Znf_RING"/>
</dbReference>
<keyword evidence="14" id="KW-0234">DNA repair</keyword>
<accession>A0A9P6DJX4</accession>
<evidence type="ECO:0000256" key="6">
    <source>
        <dbReference type="ARBA" id="ARBA00015551"/>
    </source>
</evidence>
<evidence type="ECO:0000256" key="8">
    <source>
        <dbReference type="ARBA" id="ARBA00022723"/>
    </source>
</evidence>
<dbReference type="Gene3D" id="3.30.40.10">
    <property type="entry name" value="Zinc/RING finger domain, C3HC4 (zinc finger)"/>
    <property type="match status" value="1"/>
</dbReference>
<evidence type="ECO:0000256" key="2">
    <source>
        <dbReference type="ARBA" id="ARBA00004123"/>
    </source>
</evidence>
<dbReference type="PROSITE" id="PS50089">
    <property type="entry name" value="ZF_RING_2"/>
    <property type="match status" value="1"/>
</dbReference>
<name>A0A9P6DJX4_9AGAM</name>
<gene>
    <name evidence="22" type="ORF">BS47DRAFT_1334157</name>
</gene>
<dbReference type="EMBL" id="MU129135">
    <property type="protein sequence ID" value="KAF9505806.1"/>
    <property type="molecule type" value="Genomic_DNA"/>
</dbReference>
<dbReference type="GO" id="GO:0003697">
    <property type="term" value="F:single-stranded DNA binding"/>
    <property type="evidence" value="ECO:0007669"/>
    <property type="project" value="InterPro"/>
</dbReference>
<evidence type="ECO:0000256" key="5">
    <source>
        <dbReference type="ARBA" id="ARBA00012483"/>
    </source>
</evidence>
<evidence type="ECO:0000259" key="21">
    <source>
        <dbReference type="PROSITE" id="PS50089"/>
    </source>
</evidence>
<comment type="similarity">
    <text evidence="4">Belongs to the RAD18 family.</text>
</comment>
<dbReference type="InterPro" id="IPR017907">
    <property type="entry name" value="Znf_RING_CS"/>
</dbReference>
<evidence type="ECO:0000256" key="4">
    <source>
        <dbReference type="ARBA" id="ARBA00009506"/>
    </source>
</evidence>
<evidence type="ECO:0000256" key="20">
    <source>
        <dbReference type="SAM" id="MobiDB-lite"/>
    </source>
</evidence>
<dbReference type="InterPro" id="IPR039577">
    <property type="entry name" value="Rad18"/>
</dbReference>
<protein>
    <recommendedName>
        <fullName evidence="6">Postreplication repair E3 ubiquitin-protein ligase RAD18</fullName>
        <ecNumber evidence="5">2.3.2.27</ecNumber>
    </recommendedName>
    <alternativeName>
        <fullName evidence="17">Postreplication repair E3 ubiquitin-protein ligase rad18</fullName>
    </alternativeName>
    <alternativeName>
        <fullName evidence="16 18">RING-type E3 ubiquitin transferase RAD18</fullName>
    </alternativeName>
</protein>
<evidence type="ECO:0000256" key="12">
    <source>
        <dbReference type="ARBA" id="ARBA00022833"/>
    </source>
</evidence>
<feature type="non-terminal residue" evidence="22">
    <location>
        <position position="307"/>
    </location>
</feature>
<keyword evidence="15" id="KW-0539">Nucleus</keyword>
<evidence type="ECO:0000256" key="10">
    <source>
        <dbReference type="ARBA" id="ARBA00022771"/>
    </source>
</evidence>
<keyword evidence="10 19" id="KW-0863">Zinc-finger</keyword>
<dbReference type="GO" id="GO:0097505">
    <property type="term" value="C:Rad6-Rad18 complex"/>
    <property type="evidence" value="ECO:0007669"/>
    <property type="project" value="TreeGrafter"/>
</dbReference>
<comment type="catalytic activity">
    <reaction evidence="1">
        <text>S-ubiquitinyl-[E2 ubiquitin-conjugating enzyme]-L-cysteine + [acceptor protein]-L-lysine = [E2 ubiquitin-conjugating enzyme]-L-cysteine + N(6)-ubiquitinyl-[acceptor protein]-L-lysine.</text>
        <dbReference type="EC" id="2.3.2.27"/>
    </reaction>
</comment>
<keyword evidence="23" id="KW-1185">Reference proteome</keyword>